<reference evidence="2" key="1">
    <citation type="submission" date="2023-07" db="EMBL/GenBank/DDBJ databases">
        <title>Chromosome-level genome assembly of Artemia franciscana.</title>
        <authorList>
            <person name="Jo E."/>
        </authorList>
    </citation>
    <scope>NUCLEOTIDE SEQUENCE</scope>
    <source>
        <tissue evidence="2">Whole body</tissue>
    </source>
</reference>
<evidence type="ECO:0000313" key="3">
    <source>
        <dbReference type="Proteomes" id="UP001187531"/>
    </source>
</evidence>
<feature type="region of interest" description="Disordered" evidence="1">
    <location>
        <begin position="196"/>
        <end position="215"/>
    </location>
</feature>
<dbReference type="Proteomes" id="UP001187531">
    <property type="component" value="Unassembled WGS sequence"/>
</dbReference>
<dbReference type="AlphaFoldDB" id="A0AA88HDN0"/>
<evidence type="ECO:0000256" key="1">
    <source>
        <dbReference type="SAM" id="MobiDB-lite"/>
    </source>
</evidence>
<keyword evidence="3" id="KW-1185">Reference proteome</keyword>
<organism evidence="2 3">
    <name type="scientific">Artemia franciscana</name>
    <name type="common">Brine shrimp</name>
    <name type="synonym">Artemia sanfranciscana</name>
    <dbReference type="NCBI Taxonomy" id="6661"/>
    <lineage>
        <taxon>Eukaryota</taxon>
        <taxon>Metazoa</taxon>
        <taxon>Ecdysozoa</taxon>
        <taxon>Arthropoda</taxon>
        <taxon>Crustacea</taxon>
        <taxon>Branchiopoda</taxon>
        <taxon>Anostraca</taxon>
        <taxon>Artemiidae</taxon>
        <taxon>Artemia</taxon>
    </lineage>
</organism>
<dbReference type="EMBL" id="JAVRJZ010000017">
    <property type="protein sequence ID" value="KAK2709448.1"/>
    <property type="molecule type" value="Genomic_DNA"/>
</dbReference>
<gene>
    <name evidence="2" type="ORF">QYM36_013190</name>
</gene>
<proteinExistence type="predicted"/>
<name>A0AA88HDN0_ARTSF</name>
<accession>A0AA88HDN0</accession>
<comment type="caution">
    <text evidence="2">The sequence shown here is derived from an EMBL/GenBank/DDBJ whole genome shotgun (WGS) entry which is preliminary data.</text>
</comment>
<protein>
    <submittedName>
        <fullName evidence="2">Uncharacterized protein</fullName>
    </submittedName>
</protein>
<evidence type="ECO:0000313" key="2">
    <source>
        <dbReference type="EMBL" id="KAK2709448.1"/>
    </source>
</evidence>
<sequence length="314" mass="34614">MILHFKLGEEIDTFAIFEQSFEDVAADKVARSAFVTNEDEIEEAETKSNIFVAAEVNNSTKVTEAENDENQVNDVTKNVENSADAEKEAESNVHELLLQEDEPNAGTTFSEEDNIGNTFNTNDSPAVMQPTLPDPVNEQQAESDTPIAVLVLVPEPINEQEEANADQQRNAMEGNAFDDIPVTASAAIVPEMDLQEDELSTRTTLSEEDESDESKEVFPFAISQQSSKKRNEIAADNVAKSTIIANKDEIEEAKPKSNIAVAAEVNDIIKLIETENYENQVNDVTEKVEISADTEKVFEPIDEARLAESQTEIS</sequence>